<proteinExistence type="predicted"/>
<organism evidence="1 2">
    <name type="scientific">Knipowitschia caucasica</name>
    <name type="common">Caucasian dwarf goby</name>
    <name type="synonym">Pomatoschistus caucasicus</name>
    <dbReference type="NCBI Taxonomy" id="637954"/>
    <lineage>
        <taxon>Eukaryota</taxon>
        <taxon>Metazoa</taxon>
        <taxon>Chordata</taxon>
        <taxon>Craniata</taxon>
        <taxon>Vertebrata</taxon>
        <taxon>Euteleostomi</taxon>
        <taxon>Actinopterygii</taxon>
        <taxon>Neopterygii</taxon>
        <taxon>Teleostei</taxon>
        <taxon>Neoteleostei</taxon>
        <taxon>Acanthomorphata</taxon>
        <taxon>Gobiaria</taxon>
        <taxon>Gobiiformes</taxon>
        <taxon>Gobioidei</taxon>
        <taxon>Gobiidae</taxon>
        <taxon>Gobiinae</taxon>
        <taxon>Knipowitschia</taxon>
    </lineage>
</organism>
<name>A0AAV2KMC9_KNICA</name>
<sequence>MRASEHSGCAKRGQSRRRFCQWSNTETDPKVSDLGTVVHREERTRGQMSGVMSVRRDKLRLGYHLLLGACSRLQLNCLSLGSCVTHMQAPDTAESGASWVVASLSHDDA</sequence>
<protein>
    <submittedName>
        <fullName evidence="1">Uncharacterized protein</fullName>
    </submittedName>
</protein>
<evidence type="ECO:0000313" key="2">
    <source>
        <dbReference type="Proteomes" id="UP001497482"/>
    </source>
</evidence>
<dbReference type="EMBL" id="OZ035841">
    <property type="protein sequence ID" value="CAL1591208.1"/>
    <property type="molecule type" value="Genomic_DNA"/>
</dbReference>
<evidence type="ECO:0000313" key="1">
    <source>
        <dbReference type="EMBL" id="CAL1591208.1"/>
    </source>
</evidence>
<accession>A0AAV2KMC9</accession>
<keyword evidence="2" id="KW-1185">Reference proteome</keyword>
<gene>
    <name evidence="1" type="ORF">KC01_LOCUS20603</name>
</gene>
<reference evidence="1 2" key="1">
    <citation type="submission" date="2024-04" db="EMBL/GenBank/DDBJ databases">
        <authorList>
            <person name="Waldvogel A.-M."/>
            <person name="Schoenle A."/>
        </authorList>
    </citation>
    <scope>NUCLEOTIDE SEQUENCE [LARGE SCALE GENOMIC DNA]</scope>
</reference>
<dbReference type="Proteomes" id="UP001497482">
    <property type="component" value="Chromosome 19"/>
</dbReference>
<dbReference type="AlphaFoldDB" id="A0AAV2KMC9"/>